<dbReference type="PANTHER" id="PTHR18964:SF149">
    <property type="entry name" value="BIFUNCTIONAL UDP-N-ACETYLGLUCOSAMINE 2-EPIMERASE_N-ACETYLMANNOSAMINE KINASE"/>
    <property type="match status" value="1"/>
</dbReference>
<evidence type="ECO:0000256" key="1">
    <source>
        <dbReference type="ARBA" id="ARBA00006479"/>
    </source>
</evidence>
<sequence>MLVAQAVFARPGEFTRADVAGATGMTRSTVSRLVDQLVAGGILAEDDPAQRGRGRPGVPLRPAPGTFVALGLEANVGHLASYVIDLAGRVLARRFVTDDLAGSDADATLARLADLGAETLADAPAGAHLLSAHVALPGIVDHDAGVLLRAPNLGWSQVAVLPHLARWASERTLTGLDNEADCAALTIAQPAPGYPGDLDSFVYVSGNVGIGSSTVLGGQVLAGRHGWAGELGHVCVDPDGPVCGCGARGCLEAVAGRRALLAASGRDDWDVLVADAAAPDPDPALAAALTRAGRALGIALSAALNLLDLSHVVLGGHLAELADALTPAVRAELDTRVLSGPFEPVQVSVRTAAEAPGALGAAYHGIATLLADPARVLADEASEPDAAAAQA</sequence>
<dbReference type="SUPFAM" id="SSF53067">
    <property type="entry name" value="Actin-like ATPase domain"/>
    <property type="match status" value="2"/>
</dbReference>
<comment type="similarity">
    <text evidence="1">Belongs to the ROK (NagC/XylR) family.</text>
</comment>
<name>A0ABZ3CCN3_9ACTN</name>
<gene>
    <name evidence="3" type="ORF">PCC79_15165</name>
</gene>
<accession>A0ABZ3CCN3</accession>
<organism evidence="3 4">
    <name type="scientific">Propioniciclava soli</name>
    <dbReference type="NCBI Taxonomy" id="2775081"/>
    <lineage>
        <taxon>Bacteria</taxon>
        <taxon>Bacillati</taxon>
        <taxon>Actinomycetota</taxon>
        <taxon>Actinomycetes</taxon>
        <taxon>Propionibacteriales</taxon>
        <taxon>Propionibacteriaceae</taxon>
        <taxon>Propioniciclava</taxon>
    </lineage>
</organism>
<reference evidence="3 4" key="1">
    <citation type="journal article" date="2023" name="Environ Microbiome">
        <title>A coral-associated actinobacterium mitigates coral bleaching under heat stress.</title>
        <authorList>
            <person name="Li J."/>
            <person name="Zou Y."/>
            <person name="Li Q."/>
            <person name="Zhang J."/>
            <person name="Bourne D.G."/>
            <person name="Lyu Y."/>
            <person name="Liu C."/>
            <person name="Zhang S."/>
        </authorList>
    </citation>
    <scope>NUCLEOTIDE SEQUENCE [LARGE SCALE GENOMIC DNA]</scope>
    <source>
        <strain evidence="3 4">SCSIO 13291</strain>
    </source>
</reference>
<dbReference type="Proteomes" id="UP001434337">
    <property type="component" value="Chromosome"/>
</dbReference>
<dbReference type="Pfam" id="PF09339">
    <property type="entry name" value="HTH_IclR"/>
    <property type="match status" value="1"/>
</dbReference>
<protein>
    <submittedName>
        <fullName evidence="3">ROK family transcriptional regulator</fullName>
    </submittedName>
</protein>
<dbReference type="SUPFAM" id="SSF46785">
    <property type="entry name" value="Winged helix' DNA-binding domain"/>
    <property type="match status" value="1"/>
</dbReference>
<dbReference type="InterPro" id="IPR000600">
    <property type="entry name" value="ROK"/>
</dbReference>
<dbReference type="RefSeq" id="WP_232547462.1">
    <property type="nucleotide sequence ID" value="NZ_CP115965.1"/>
</dbReference>
<keyword evidence="4" id="KW-1185">Reference proteome</keyword>
<dbReference type="Pfam" id="PF00480">
    <property type="entry name" value="ROK"/>
    <property type="match status" value="1"/>
</dbReference>
<dbReference type="PANTHER" id="PTHR18964">
    <property type="entry name" value="ROK (REPRESSOR, ORF, KINASE) FAMILY"/>
    <property type="match status" value="1"/>
</dbReference>
<feature type="domain" description="HTH iclR-type" evidence="2">
    <location>
        <begin position="11"/>
        <end position="46"/>
    </location>
</feature>
<dbReference type="InterPro" id="IPR036390">
    <property type="entry name" value="WH_DNA-bd_sf"/>
</dbReference>
<evidence type="ECO:0000313" key="4">
    <source>
        <dbReference type="Proteomes" id="UP001434337"/>
    </source>
</evidence>
<proteinExistence type="inferred from homology"/>
<evidence type="ECO:0000313" key="3">
    <source>
        <dbReference type="EMBL" id="WZX00352.1"/>
    </source>
</evidence>
<evidence type="ECO:0000259" key="2">
    <source>
        <dbReference type="Pfam" id="PF09339"/>
    </source>
</evidence>
<dbReference type="InterPro" id="IPR043129">
    <property type="entry name" value="ATPase_NBD"/>
</dbReference>
<dbReference type="Gene3D" id="1.10.10.10">
    <property type="entry name" value="Winged helix-like DNA-binding domain superfamily/Winged helix DNA-binding domain"/>
    <property type="match status" value="1"/>
</dbReference>
<dbReference type="EMBL" id="CP115965">
    <property type="protein sequence ID" value="WZX00352.1"/>
    <property type="molecule type" value="Genomic_DNA"/>
</dbReference>
<dbReference type="Gene3D" id="3.30.420.40">
    <property type="match status" value="2"/>
</dbReference>
<dbReference type="InterPro" id="IPR036388">
    <property type="entry name" value="WH-like_DNA-bd_sf"/>
</dbReference>
<dbReference type="InterPro" id="IPR005471">
    <property type="entry name" value="Tscrpt_reg_IclR_N"/>
</dbReference>